<evidence type="ECO:0000313" key="2">
    <source>
        <dbReference type="EMBL" id="PNT36760.1"/>
    </source>
</evidence>
<feature type="region of interest" description="Disordered" evidence="1">
    <location>
        <begin position="135"/>
        <end position="155"/>
    </location>
</feature>
<dbReference type="EMBL" id="CM009294">
    <property type="protein sequence ID" value="PNT36760.1"/>
    <property type="molecule type" value="Genomic_DNA"/>
</dbReference>
<evidence type="ECO:0000256" key="1">
    <source>
        <dbReference type="SAM" id="MobiDB-lite"/>
    </source>
</evidence>
<dbReference type="AlphaFoldDB" id="A0A2K2AGU6"/>
<proteinExistence type="predicted"/>
<keyword evidence="3" id="KW-1185">Reference proteome</keyword>
<dbReference type="PANTHER" id="PTHR31286:SF168">
    <property type="entry name" value="DUF4283 DOMAIN-CONTAINING PROTEIN"/>
    <property type="match status" value="1"/>
</dbReference>
<dbReference type="Proteomes" id="UP000006729">
    <property type="component" value="Chromosome 5"/>
</dbReference>
<dbReference type="InParanoid" id="A0A2K2AGU6"/>
<accession>A0A2K2AGU6</accession>
<protein>
    <submittedName>
        <fullName evidence="2">Uncharacterized protein</fullName>
    </submittedName>
</protein>
<evidence type="ECO:0000313" key="3">
    <source>
        <dbReference type="Proteomes" id="UP000006729"/>
    </source>
</evidence>
<dbReference type="InterPro" id="IPR040256">
    <property type="entry name" value="At4g02000-like"/>
</dbReference>
<gene>
    <name evidence="2" type="ORF">POPTR_005G146200</name>
</gene>
<feature type="region of interest" description="Disordered" evidence="1">
    <location>
        <begin position="188"/>
        <end position="216"/>
    </location>
</feature>
<organism evidence="2 3">
    <name type="scientific">Populus trichocarpa</name>
    <name type="common">Western balsam poplar</name>
    <name type="synonym">Populus balsamifera subsp. trichocarpa</name>
    <dbReference type="NCBI Taxonomy" id="3694"/>
    <lineage>
        <taxon>Eukaryota</taxon>
        <taxon>Viridiplantae</taxon>
        <taxon>Streptophyta</taxon>
        <taxon>Embryophyta</taxon>
        <taxon>Tracheophyta</taxon>
        <taxon>Spermatophyta</taxon>
        <taxon>Magnoliopsida</taxon>
        <taxon>eudicotyledons</taxon>
        <taxon>Gunneridae</taxon>
        <taxon>Pentapetalae</taxon>
        <taxon>rosids</taxon>
        <taxon>fabids</taxon>
        <taxon>Malpighiales</taxon>
        <taxon>Salicaceae</taxon>
        <taxon>Saliceae</taxon>
        <taxon>Populus</taxon>
    </lineage>
</organism>
<feature type="compositionally biased region" description="Polar residues" evidence="1">
    <location>
        <begin position="206"/>
        <end position="216"/>
    </location>
</feature>
<dbReference type="PANTHER" id="PTHR31286">
    <property type="entry name" value="GLYCINE-RICH CELL WALL STRUCTURAL PROTEIN 1.8-LIKE"/>
    <property type="match status" value="1"/>
</dbReference>
<reference evidence="2 3" key="1">
    <citation type="journal article" date="2006" name="Science">
        <title>The genome of black cottonwood, Populus trichocarpa (Torr. &amp; Gray).</title>
        <authorList>
            <person name="Tuskan G.A."/>
            <person name="Difazio S."/>
            <person name="Jansson S."/>
            <person name="Bohlmann J."/>
            <person name="Grigoriev I."/>
            <person name="Hellsten U."/>
            <person name="Putnam N."/>
            <person name="Ralph S."/>
            <person name="Rombauts S."/>
            <person name="Salamov A."/>
            <person name="Schein J."/>
            <person name="Sterck L."/>
            <person name="Aerts A."/>
            <person name="Bhalerao R.R."/>
            <person name="Bhalerao R.P."/>
            <person name="Blaudez D."/>
            <person name="Boerjan W."/>
            <person name="Brun A."/>
            <person name="Brunner A."/>
            <person name="Busov V."/>
            <person name="Campbell M."/>
            <person name="Carlson J."/>
            <person name="Chalot M."/>
            <person name="Chapman J."/>
            <person name="Chen G.L."/>
            <person name="Cooper D."/>
            <person name="Coutinho P.M."/>
            <person name="Couturier J."/>
            <person name="Covert S."/>
            <person name="Cronk Q."/>
            <person name="Cunningham R."/>
            <person name="Davis J."/>
            <person name="Degroeve S."/>
            <person name="Dejardin A."/>
            <person name="Depamphilis C."/>
            <person name="Detter J."/>
            <person name="Dirks B."/>
            <person name="Dubchak I."/>
            <person name="Duplessis S."/>
            <person name="Ehlting J."/>
            <person name="Ellis B."/>
            <person name="Gendler K."/>
            <person name="Goodstein D."/>
            <person name="Gribskov M."/>
            <person name="Grimwood J."/>
            <person name="Groover A."/>
            <person name="Gunter L."/>
            <person name="Hamberger B."/>
            <person name="Heinze B."/>
            <person name="Helariutta Y."/>
            <person name="Henrissat B."/>
            <person name="Holligan D."/>
            <person name="Holt R."/>
            <person name="Huang W."/>
            <person name="Islam-Faridi N."/>
            <person name="Jones S."/>
            <person name="Jones-Rhoades M."/>
            <person name="Jorgensen R."/>
            <person name="Joshi C."/>
            <person name="Kangasjarvi J."/>
            <person name="Karlsson J."/>
            <person name="Kelleher C."/>
            <person name="Kirkpatrick R."/>
            <person name="Kirst M."/>
            <person name="Kohler A."/>
            <person name="Kalluri U."/>
            <person name="Larimer F."/>
            <person name="Leebens-Mack J."/>
            <person name="Leple J.C."/>
            <person name="Locascio P."/>
            <person name="Lou Y."/>
            <person name="Lucas S."/>
            <person name="Martin F."/>
            <person name="Montanini B."/>
            <person name="Napoli C."/>
            <person name="Nelson D.R."/>
            <person name="Nelson C."/>
            <person name="Nieminen K."/>
            <person name="Nilsson O."/>
            <person name="Pereda V."/>
            <person name="Peter G."/>
            <person name="Philippe R."/>
            <person name="Pilate G."/>
            <person name="Poliakov A."/>
            <person name="Razumovskaya J."/>
            <person name="Richardson P."/>
            <person name="Rinaldi C."/>
            <person name="Ritland K."/>
            <person name="Rouze P."/>
            <person name="Ryaboy D."/>
            <person name="Schmutz J."/>
            <person name="Schrader J."/>
            <person name="Segerman B."/>
            <person name="Shin H."/>
            <person name="Siddiqui A."/>
            <person name="Sterky F."/>
            <person name="Terry A."/>
            <person name="Tsai C.J."/>
            <person name="Uberbacher E."/>
            <person name="Unneberg P."/>
            <person name="Vahala J."/>
            <person name="Wall K."/>
            <person name="Wessler S."/>
            <person name="Yang G."/>
            <person name="Yin T."/>
            <person name="Douglas C."/>
            <person name="Marra M."/>
            <person name="Sandberg G."/>
            <person name="Van de Peer Y."/>
            <person name="Rokhsar D."/>
        </authorList>
    </citation>
    <scope>NUCLEOTIDE SEQUENCE [LARGE SCALE GENOMIC DNA]</scope>
    <source>
        <strain evidence="3">cv. Nisqually</strain>
    </source>
</reference>
<sequence>MHDSGWLIFAFSSETELLDVLRGGLYSVFGKPLILKVRFPNLPLRCWNPICLSKIASMIGKPIHYDNPIAQMTRLSYARVLIEVDLLSDLPSSINVILPNGTSLPQQIMYESLPHLCKQCKIPGHLTLTCTKGLKPKSKKRSHETPACSASSSPSVETAVVKKQEPYCEGPSVDPLVDPMFTEAVIAGELRPQSPGRKRSKAAASEHSSSTLLVTP</sequence>
<name>A0A2K2AGU6_POPTR</name>